<reference evidence="1" key="1">
    <citation type="submission" date="2018-02" db="EMBL/GenBank/DDBJ databases">
        <title>Rhizophora mucronata_Transcriptome.</title>
        <authorList>
            <person name="Meera S.P."/>
            <person name="Sreeshan A."/>
            <person name="Augustine A."/>
        </authorList>
    </citation>
    <scope>NUCLEOTIDE SEQUENCE</scope>
    <source>
        <tissue evidence="1">Leaf</tissue>
    </source>
</reference>
<evidence type="ECO:0000313" key="1">
    <source>
        <dbReference type="EMBL" id="MBX47070.1"/>
    </source>
</evidence>
<dbReference type="EMBL" id="GGEC01066586">
    <property type="protein sequence ID" value="MBX47070.1"/>
    <property type="molecule type" value="Transcribed_RNA"/>
</dbReference>
<proteinExistence type="predicted"/>
<name>A0A2P2NX81_RHIMU</name>
<organism evidence="1">
    <name type="scientific">Rhizophora mucronata</name>
    <name type="common">Asiatic mangrove</name>
    <dbReference type="NCBI Taxonomy" id="61149"/>
    <lineage>
        <taxon>Eukaryota</taxon>
        <taxon>Viridiplantae</taxon>
        <taxon>Streptophyta</taxon>
        <taxon>Embryophyta</taxon>
        <taxon>Tracheophyta</taxon>
        <taxon>Spermatophyta</taxon>
        <taxon>Magnoliopsida</taxon>
        <taxon>eudicotyledons</taxon>
        <taxon>Gunneridae</taxon>
        <taxon>Pentapetalae</taxon>
        <taxon>rosids</taxon>
        <taxon>fabids</taxon>
        <taxon>Malpighiales</taxon>
        <taxon>Rhizophoraceae</taxon>
        <taxon>Rhizophora</taxon>
    </lineage>
</organism>
<sequence>MYCSSSRFSIHCF</sequence>
<accession>A0A2P2NX81</accession>
<protein>
    <submittedName>
        <fullName evidence="1">Uncharacterized protein</fullName>
    </submittedName>
</protein>